<evidence type="ECO:0000256" key="1">
    <source>
        <dbReference type="ARBA" id="ARBA00023002"/>
    </source>
</evidence>
<reference evidence="4" key="1">
    <citation type="journal article" date="2019" name="Int. J. Syst. Evol. Microbiol.">
        <title>The Global Catalogue of Microorganisms (GCM) 10K type strain sequencing project: providing services to taxonomists for standard genome sequencing and annotation.</title>
        <authorList>
            <consortium name="The Broad Institute Genomics Platform"/>
            <consortium name="The Broad Institute Genome Sequencing Center for Infectious Disease"/>
            <person name="Wu L."/>
            <person name="Ma J."/>
        </authorList>
    </citation>
    <scope>NUCLEOTIDE SEQUENCE [LARGE SCALE GENOMIC DNA]</scope>
    <source>
        <strain evidence="4">JCM 18077</strain>
    </source>
</reference>
<dbReference type="Pfam" id="PF01266">
    <property type="entry name" value="DAO"/>
    <property type="match status" value="1"/>
</dbReference>
<keyword evidence="4" id="KW-1185">Reference proteome</keyword>
<dbReference type="InterPro" id="IPR036188">
    <property type="entry name" value="FAD/NAD-bd_sf"/>
</dbReference>
<dbReference type="InterPro" id="IPR006076">
    <property type="entry name" value="FAD-dep_OxRdtase"/>
</dbReference>
<dbReference type="SUPFAM" id="SSF51971">
    <property type="entry name" value="Nucleotide-binding domain"/>
    <property type="match status" value="1"/>
</dbReference>
<protein>
    <submittedName>
        <fullName evidence="3">Glycine oxidase ThiO</fullName>
    </submittedName>
</protein>
<dbReference type="Gene3D" id="3.50.50.60">
    <property type="entry name" value="FAD/NAD(P)-binding domain"/>
    <property type="match status" value="1"/>
</dbReference>
<name>A0ABP8ZGW4_9ACTN</name>
<proteinExistence type="predicted"/>
<dbReference type="RefSeq" id="WP_345314045.1">
    <property type="nucleotide sequence ID" value="NZ_BAABIE010000014.1"/>
</dbReference>
<comment type="caution">
    <text evidence="3">The sequence shown here is derived from an EMBL/GenBank/DDBJ whole genome shotgun (WGS) entry which is preliminary data.</text>
</comment>
<gene>
    <name evidence="3" type="primary">thiO</name>
    <name evidence="3" type="ORF">GCM10023217_28950</name>
</gene>
<dbReference type="Gene3D" id="3.30.9.10">
    <property type="entry name" value="D-Amino Acid Oxidase, subunit A, domain 2"/>
    <property type="match status" value="1"/>
</dbReference>
<accession>A0ABP8ZGW4</accession>
<evidence type="ECO:0000259" key="2">
    <source>
        <dbReference type="Pfam" id="PF01266"/>
    </source>
</evidence>
<keyword evidence="1" id="KW-0560">Oxidoreductase</keyword>
<evidence type="ECO:0000313" key="4">
    <source>
        <dbReference type="Proteomes" id="UP001500822"/>
    </source>
</evidence>
<dbReference type="Proteomes" id="UP001500822">
    <property type="component" value="Unassembled WGS sequence"/>
</dbReference>
<organism evidence="3 4">
    <name type="scientific">Gordonia alkaliphila</name>
    <dbReference type="NCBI Taxonomy" id="1053547"/>
    <lineage>
        <taxon>Bacteria</taxon>
        <taxon>Bacillati</taxon>
        <taxon>Actinomycetota</taxon>
        <taxon>Actinomycetes</taxon>
        <taxon>Mycobacteriales</taxon>
        <taxon>Gordoniaceae</taxon>
        <taxon>Gordonia</taxon>
    </lineage>
</organism>
<dbReference type="PANTHER" id="PTHR13847:SF289">
    <property type="entry name" value="GLYCINE OXIDASE"/>
    <property type="match status" value="1"/>
</dbReference>
<dbReference type="EMBL" id="BAABIE010000014">
    <property type="protein sequence ID" value="GAA4755439.1"/>
    <property type="molecule type" value="Genomic_DNA"/>
</dbReference>
<dbReference type="SUPFAM" id="SSF54373">
    <property type="entry name" value="FAD-linked reductases, C-terminal domain"/>
    <property type="match status" value="1"/>
</dbReference>
<evidence type="ECO:0000313" key="3">
    <source>
        <dbReference type="EMBL" id="GAA4755439.1"/>
    </source>
</evidence>
<feature type="domain" description="FAD dependent oxidoreductase" evidence="2">
    <location>
        <begin position="12"/>
        <end position="340"/>
    </location>
</feature>
<sequence>MLEKFSAAPLLAVVGGGAVGLVCALAAVDDGWRVQVYDAGPQRRAAQVAGGMLGCLGEARPGEEPLLAASAASVAHWPALLRRLDDPEVSVADDTLLVAADVADRAYLDEAVAGARGVAGAAIEELSGTGLRGLEPGLTRPAVGGYRLVGEGAVDNRRLLRALRAALTSAGAELIDQHVTDPVALPADQILVASGLDSGAVLPGGLDGLRGEKGEILRLRRTTWSVAPPRQVVRARWRTRNVYLVPRADGVVVGATQYEALDVDDRSPQAGGVADLLADACEVFPGLRTYELTEAAAGIRPMSADGLPIVRRIDERLLVAAGHGRNGIALAPGTSRRVLELLGAGAHGERARARREERSAR</sequence>
<dbReference type="PANTHER" id="PTHR13847">
    <property type="entry name" value="SARCOSINE DEHYDROGENASE-RELATED"/>
    <property type="match status" value="1"/>
</dbReference>